<dbReference type="SUPFAM" id="SSF56935">
    <property type="entry name" value="Porins"/>
    <property type="match status" value="1"/>
</dbReference>
<dbReference type="SUPFAM" id="SSF49464">
    <property type="entry name" value="Carboxypeptidase regulatory domain-like"/>
    <property type="match status" value="1"/>
</dbReference>
<dbReference type="Proteomes" id="UP000036520">
    <property type="component" value="Chromosome"/>
</dbReference>
<organism evidence="10 11">
    <name type="scientific">Cyclobacterium amurskyense</name>
    <dbReference type="NCBI Taxonomy" id="320787"/>
    <lineage>
        <taxon>Bacteria</taxon>
        <taxon>Pseudomonadati</taxon>
        <taxon>Bacteroidota</taxon>
        <taxon>Cytophagia</taxon>
        <taxon>Cytophagales</taxon>
        <taxon>Cyclobacteriaceae</taxon>
        <taxon>Cyclobacterium</taxon>
    </lineage>
</organism>
<dbReference type="InterPro" id="IPR036942">
    <property type="entry name" value="Beta-barrel_TonB_sf"/>
</dbReference>
<evidence type="ECO:0000313" key="11">
    <source>
        <dbReference type="Proteomes" id="UP000036520"/>
    </source>
</evidence>
<dbReference type="InterPro" id="IPR012910">
    <property type="entry name" value="Plug_dom"/>
</dbReference>
<reference evidence="10 11" key="1">
    <citation type="submission" date="2015-07" db="EMBL/GenBank/DDBJ databases">
        <authorList>
            <person name="Kim K.M."/>
        </authorList>
    </citation>
    <scope>NUCLEOTIDE SEQUENCE [LARGE SCALE GENOMIC DNA]</scope>
    <source>
        <strain evidence="10 11">KCTC 12363</strain>
    </source>
</reference>
<dbReference type="Pfam" id="PF13715">
    <property type="entry name" value="CarbopepD_reg_2"/>
    <property type="match status" value="1"/>
</dbReference>
<accession>A0A0H4PBY1</accession>
<gene>
    <name evidence="10" type="ORF">CA2015_1181</name>
</gene>
<feature type="domain" description="TonB-dependent receptor plug" evidence="9">
    <location>
        <begin position="119"/>
        <end position="221"/>
    </location>
</feature>
<dbReference type="NCBIfam" id="TIGR04057">
    <property type="entry name" value="SusC_RagA_signa"/>
    <property type="match status" value="1"/>
</dbReference>
<dbReference type="InterPro" id="IPR008969">
    <property type="entry name" value="CarboxyPept-like_regulatory"/>
</dbReference>
<evidence type="ECO:0000259" key="9">
    <source>
        <dbReference type="Pfam" id="PF07715"/>
    </source>
</evidence>
<feature type="chain" id="PRO_5005208554" evidence="8">
    <location>
        <begin position="22"/>
        <end position="1022"/>
    </location>
</feature>
<keyword evidence="5 7" id="KW-0472">Membrane</keyword>
<sequence>MKKIYYLLTALWCLAIFSAQAQTVVEGTVYSNPNQEPVPGASIVPAGNTNQGTITDIDGKFSLSLSESSGTVTVSFIGMQSQTLPYNGNTELNVYLEESVFNMDEVVMIGYGTSRRENLTSSVSSVAGLDKINSRPVTNLNDFLQGSVAGVTVLQQGGDPSQEGLVVIRGIGSLSDERPLTVVDGMPYYGPPINPNDIESVSILKDASAAAIYGAQAASGVIVIKTKEGAFGKPVVTFDVYSGTQKASNLPTPLNAKQQADVYNLAADNAGAARQAAHDGSQNPWGQTTRTNWMEEIFRTAAVYSANVNVSGASESANYMGSFGYLNKEGLLQGTGFERYAFRLKTDFHLSDKVTIGENIYFTRSTSVGTNSSSSYSGSIISALYMPSAAPVYDENGVFHGVVPYELSQFAGTYGDVYNPMGLLLRPTTNNPTTNLNSNTYLNYEIIPGLSFRSTFSYNINMSNNKQFSPRIPELGRTNLQNYLYQGSSNTQRWIWDNQVSFQRRFGLHDLNVTAVYSSQFTKSESYFQEGRGFSSEEPFNQYMSNAEEFMTPTTGVYEDALTSAIGRVMYNYDDKYFIAGSVRRDETSRLAIQNQSSVFPAVSGAWKISGEDFFNNEAVNILKLRASWGQIGNINSVGYYSFDVPLGTQTVILGQEASLDYRAVYANRQSNPDLKWEISESTNIGLDAGLFDNKIDLTLDYFVKTTKGMILPGLEDLHQGTTAADVNGGEVRNTGLEFSAGYFTQAGEFNIGARGNFSIINNELMNLDGYNKSNINFIAHSDEVRSTLYPYRSEVGQSLYSTFLVPYEGIFQSQSEIDAHVKDGTLIQPNAKPGDFKFTDVNNDGKITDEDKVFMESYLPDFTYGFNLSVDYKGFDLSMILQGVAGVKVFNGYKYTALNASQSGYNLDNRVLDAWTTENTDTDIPRISTKDDNRNFGTASSWYLEEASYMRLKNLTVGYTFPQQILKNVGENSSLRVYISTENLFTITKYSGMDPEVGGKGMDVGRYPLPKTFTAGLSLTL</sequence>
<keyword evidence="10" id="KW-0675">Receptor</keyword>
<dbReference type="InterPro" id="IPR023997">
    <property type="entry name" value="TonB-dep_OMP_SusC/RagA_CS"/>
</dbReference>
<dbReference type="AlphaFoldDB" id="A0A0H4PBY1"/>
<dbReference type="STRING" id="320787.CA2015_1181"/>
<keyword evidence="3 7" id="KW-1134">Transmembrane beta strand</keyword>
<dbReference type="RefSeq" id="WP_048641056.1">
    <property type="nucleotide sequence ID" value="NZ_CP012040.1"/>
</dbReference>
<evidence type="ECO:0000256" key="5">
    <source>
        <dbReference type="ARBA" id="ARBA00023136"/>
    </source>
</evidence>
<keyword evidence="4 7" id="KW-0812">Transmembrane</keyword>
<feature type="signal peptide" evidence="8">
    <location>
        <begin position="1"/>
        <end position="21"/>
    </location>
</feature>
<dbReference type="EMBL" id="CP012040">
    <property type="protein sequence ID" value="AKP50630.1"/>
    <property type="molecule type" value="Genomic_DNA"/>
</dbReference>
<evidence type="ECO:0000256" key="7">
    <source>
        <dbReference type="PROSITE-ProRule" id="PRU01360"/>
    </source>
</evidence>
<dbReference type="PATRIC" id="fig|320787.5.peg.1304"/>
<dbReference type="Gene3D" id="2.170.130.10">
    <property type="entry name" value="TonB-dependent receptor, plug domain"/>
    <property type="match status" value="1"/>
</dbReference>
<keyword evidence="11" id="KW-1185">Reference proteome</keyword>
<dbReference type="KEGG" id="camu:CA2015_1181"/>
<protein>
    <submittedName>
        <fullName evidence="10">TonB-dependent receptor</fullName>
    </submittedName>
</protein>
<evidence type="ECO:0000256" key="1">
    <source>
        <dbReference type="ARBA" id="ARBA00004571"/>
    </source>
</evidence>
<dbReference type="Pfam" id="PF07715">
    <property type="entry name" value="Plug"/>
    <property type="match status" value="1"/>
</dbReference>
<keyword evidence="8" id="KW-0732">Signal</keyword>
<dbReference type="OrthoDB" id="9768177at2"/>
<dbReference type="PROSITE" id="PS52016">
    <property type="entry name" value="TONB_DEPENDENT_REC_3"/>
    <property type="match status" value="1"/>
</dbReference>
<evidence type="ECO:0000256" key="8">
    <source>
        <dbReference type="SAM" id="SignalP"/>
    </source>
</evidence>
<comment type="subcellular location">
    <subcellularLocation>
        <location evidence="1 7">Cell outer membrane</location>
        <topology evidence="1 7">Multi-pass membrane protein</topology>
    </subcellularLocation>
</comment>
<dbReference type="GO" id="GO:0009279">
    <property type="term" value="C:cell outer membrane"/>
    <property type="evidence" value="ECO:0007669"/>
    <property type="project" value="UniProtKB-SubCell"/>
</dbReference>
<evidence type="ECO:0000256" key="6">
    <source>
        <dbReference type="ARBA" id="ARBA00023237"/>
    </source>
</evidence>
<keyword evidence="2 7" id="KW-0813">Transport</keyword>
<comment type="similarity">
    <text evidence="7">Belongs to the TonB-dependent receptor family.</text>
</comment>
<evidence type="ECO:0000313" key="10">
    <source>
        <dbReference type="EMBL" id="AKP50630.1"/>
    </source>
</evidence>
<keyword evidence="6 7" id="KW-0998">Cell outer membrane</keyword>
<name>A0A0H4PBY1_9BACT</name>
<evidence type="ECO:0000256" key="2">
    <source>
        <dbReference type="ARBA" id="ARBA00022448"/>
    </source>
</evidence>
<dbReference type="Gene3D" id="2.60.40.1120">
    <property type="entry name" value="Carboxypeptidase-like, regulatory domain"/>
    <property type="match status" value="1"/>
</dbReference>
<dbReference type="InterPro" id="IPR039426">
    <property type="entry name" value="TonB-dep_rcpt-like"/>
</dbReference>
<dbReference type="InterPro" id="IPR037066">
    <property type="entry name" value="Plug_dom_sf"/>
</dbReference>
<evidence type="ECO:0000256" key="3">
    <source>
        <dbReference type="ARBA" id="ARBA00022452"/>
    </source>
</evidence>
<evidence type="ECO:0000256" key="4">
    <source>
        <dbReference type="ARBA" id="ARBA00022692"/>
    </source>
</evidence>
<proteinExistence type="inferred from homology"/>
<dbReference type="Gene3D" id="2.40.170.20">
    <property type="entry name" value="TonB-dependent receptor, beta-barrel domain"/>
    <property type="match status" value="1"/>
</dbReference>
<dbReference type="InterPro" id="IPR023996">
    <property type="entry name" value="TonB-dep_OMP_SusC/RagA"/>
</dbReference>
<dbReference type="NCBIfam" id="TIGR04056">
    <property type="entry name" value="OMP_RagA_SusC"/>
    <property type="match status" value="1"/>
</dbReference>